<evidence type="ECO:0000313" key="2">
    <source>
        <dbReference type="EMBL" id="WVN87120.1"/>
    </source>
</evidence>
<reference evidence="2" key="2">
    <citation type="journal article" date="2022" name="Elife">
        <title>Obligate sexual reproduction of a homothallic fungus closely related to the Cryptococcus pathogenic species complex.</title>
        <authorList>
            <person name="Passer A.R."/>
            <person name="Clancey S.A."/>
            <person name="Shea T."/>
            <person name="David-Palma M."/>
            <person name="Averette A.F."/>
            <person name="Boekhout T."/>
            <person name="Porcel B.M."/>
            <person name="Nowrousian M."/>
            <person name="Cuomo C.A."/>
            <person name="Sun S."/>
            <person name="Heitman J."/>
            <person name="Coelho M.A."/>
        </authorList>
    </citation>
    <scope>NUCLEOTIDE SEQUENCE</scope>
    <source>
        <strain evidence="2">CBS 7841</strain>
    </source>
</reference>
<dbReference type="KEGG" id="cdep:91086508"/>
<dbReference type="RefSeq" id="XP_066067820.1">
    <property type="nucleotide sequence ID" value="XM_066211723.1"/>
</dbReference>
<evidence type="ECO:0000256" key="1">
    <source>
        <dbReference type="SAM" id="MobiDB-lite"/>
    </source>
</evidence>
<evidence type="ECO:0000313" key="3">
    <source>
        <dbReference type="Proteomes" id="UP000094043"/>
    </source>
</evidence>
<dbReference type="GeneID" id="91086508"/>
<feature type="compositionally biased region" description="Polar residues" evidence="1">
    <location>
        <begin position="25"/>
        <end position="41"/>
    </location>
</feature>
<proteinExistence type="predicted"/>
<feature type="compositionally biased region" description="Polar residues" evidence="1">
    <location>
        <begin position="1"/>
        <end position="19"/>
    </location>
</feature>
<sequence>MDTSLNDSQSPSQGGSAATSMGGVNLTTGQPLSANPDSHANLSGIPVEPSLRHWTKWSAEEALYALNNCKQAPDSLNEDLEYIRKSLVAISRESDRINIILDDVMTSISNAKSQRDFTKLDQVIQDLERTKEAATLQKELCEYRQQSLGRTTCEVGTYAKDIEKYLVLSEEYQSAMTNGRPSLDRMAHLYLKYGRKRAPSDFSTIMDQRAEREKAEVYSRAHTVAIPPR</sequence>
<reference evidence="2" key="1">
    <citation type="submission" date="2016-06" db="EMBL/GenBank/DDBJ databases">
        <authorList>
            <person name="Cuomo C."/>
            <person name="Litvintseva A."/>
            <person name="Heitman J."/>
            <person name="Chen Y."/>
            <person name="Sun S."/>
            <person name="Springer D."/>
            <person name="Dromer F."/>
            <person name="Young S."/>
            <person name="Zeng Q."/>
            <person name="Chapman S."/>
            <person name="Gujja S."/>
            <person name="Saif S."/>
            <person name="Birren B."/>
        </authorList>
    </citation>
    <scope>NUCLEOTIDE SEQUENCE</scope>
    <source>
        <strain evidence="2">CBS 7841</strain>
    </source>
</reference>
<reference evidence="2" key="3">
    <citation type="submission" date="2024-01" db="EMBL/GenBank/DDBJ databases">
        <authorList>
            <person name="Coelho M.A."/>
            <person name="David-Palma M."/>
            <person name="Shea T."/>
            <person name="Sun S."/>
            <person name="Cuomo C.A."/>
            <person name="Heitman J."/>
        </authorList>
    </citation>
    <scope>NUCLEOTIDE SEQUENCE</scope>
    <source>
        <strain evidence="2">CBS 7841</strain>
    </source>
</reference>
<keyword evidence="3" id="KW-1185">Reference proteome</keyword>
<feature type="region of interest" description="Disordered" evidence="1">
    <location>
        <begin position="1"/>
        <end position="44"/>
    </location>
</feature>
<protein>
    <submittedName>
        <fullName evidence="2">Uncharacterized protein</fullName>
    </submittedName>
</protein>
<dbReference type="EMBL" id="CP143786">
    <property type="protein sequence ID" value="WVN87120.1"/>
    <property type="molecule type" value="Genomic_DNA"/>
</dbReference>
<dbReference type="AlphaFoldDB" id="A0A1E3IA69"/>
<accession>A0A1E3IA69</accession>
<dbReference type="Proteomes" id="UP000094043">
    <property type="component" value="Chromosome 3"/>
</dbReference>
<name>A0A1E3IA69_9TREE</name>
<gene>
    <name evidence="2" type="ORF">L203_102296</name>
</gene>
<organism evidence="2 3">
    <name type="scientific">Cryptococcus depauperatus CBS 7841</name>
    <dbReference type="NCBI Taxonomy" id="1295531"/>
    <lineage>
        <taxon>Eukaryota</taxon>
        <taxon>Fungi</taxon>
        <taxon>Dikarya</taxon>
        <taxon>Basidiomycota</taxon>
        <taxon>Agaricomycotina</taxon>
        <taxon>Tremellomycetes</taxon>
        <taxon>Tremellales</taxon>
        <taxon>Cryptococcaceae</taxon>
        <taxon>Cryptococcus</taxon>
    </lineage>
</organism>
<dbReference type="VEuPathDB" id="FungiDB:L203_04753"/>